<keyword evidence="2" id="KW-1185">Reference proteome</keyword>
<accession>A0A8X7BG51</accession>
<dbReference type="AlphaFoldDB" id="A0A8X7BG51"/>
<gene>
    <name evidence="1" type="primary">KIAA0825</name>
    <name evidence="1" type="ORF">TNCV_4722751</name>
</gene>
<evidence type="ECO:0000313" key="1">
    <source>
        <dbReference type="EMBL" id="GFY29147.1"/>
    </source>
</evidence>
<organism evidence="1 2">
    <name type="scientific">Trichonephila clavipes</name>
    <name type="common">Golden silk orbweaver</name>
    <name type="synonym">Nephila clavipes</name>
    <dbReference type="NCBI Taxonomy" id="2585209"/>
    <lineage>
        <taxon>Eukaryota</taxon>
        <taxon>Metazoa</taxon>
        <taxon>Ecdysozoa</taxon>
        <taxon>Arthropoda</taxon>
        <taxon>Chelicerata</taxon>
        <taxon>Arachnida</taxon>
        <taxon>Araneae</taxon>
        <taxon>Araneomorphae</taxon>
        <taxon>Entelegynae</taxon>
        <taxon>Araneoidea</taxon>
        <taxon>Nephilidae</taxon>
        <taxon>Trichonephila</taxon>
    </lineage>
</organism>
<protein>
    <submittedName>
        <fullName evidence="1">Uncharacterized protein KIAA0825</fullName>
    </submittedName>
</protein>
<dbReference type="PANTHER" id="PTHR33960">
    <property type="entry name" value="SIMILAR TO KIAA0825 PROTEIN"/>
    <property type="match status" value="1"/>
</dbReference>
<name>A0A8X7BG51_TRICX</name>
<comment type="caution">
    <text evidence="1">The sequence shown here is derived from an EMBL/GenBank/DDBJ whole genome shotgun (WGS) entry which is preliminary data.</text>
</comment>
<dbReference type="PANTHER" id="PTHR33960:SF1">
    <property type="entry name" value="SIMILAR TO KIAA0825 PROTEIN"/>
    <property type="match status" value="1"/>
</dbReference>
<reference evidence="1" key="1">
    <citation type="submission" date="2020-08" db="EMBL/GenBank/DDBJ databases">
        <title>Multicomponent nature underlies the extraordinary mechanical properties of spider dragline silk.</title>
        <authorList>
            <person name="Kono N."/>
            <person name="Nakamura H."/>
            <person name="Mori M."/>
            <person name="Yoshida Y."/>
            <person name="Ohtoshi R."/>
            <person name="Malay A.D."/>
            <person name="Moran D.A.P."/>
            <person name="Tomita M."/>
            <person name="Numata K."/>
            <person name="Arakawa K."/>
        </authorList>
    </citation>
    <scope>NUCLEOTIDE SEQUENCE</scope>
</reference>
<sequence>MLAEKNMMHDEELTYMLTKYGKKYVLTNSWTYDGFVEARENFHRLTTRNLQQWALSAAGQFKDLKLPNGAIDFLRNDQFVANISDKAKAMAVITTDALESILHKDEFFFINENYTKIVTVLLSSIHANFKDLRKDLEKVSEALHVKEIKEEILEITVHKLLQQPEGNDIVLYLHQILLQNAAWIQKSLGIPGMLSSDIVVDPLSPSPLFSDSCDKEKELTSFKEVNTSSQAYADAVHTSTQGGSYNPEIKHDIKNSFSNFYANDIEENIGILNLEVNDNIPVPEFQLNPFDHFDKLGESNFKQIAVEQPPLHWEAILSHLPILGLTEVNFCTLLSHRWEIRNEGPLTDEEMTCVEELKNVYKLI</sequence>
<dbReference type="InterPro" id="IPR027993">
    <property type="entry name" value="DUF4495"/>
</dbReference>
<dbReference type="Proteomes" id="UP000887159">
    <property type="component" value="Unassembled WGS sequence"/>
</dbReference>
<evidence type="ECO:0000313" key="2">
    <source>
        <dbReference type="Proteomes" id="UP000887159"/>
    </source>
</evidence>
<dbReference type="EMBL" id="BMAU01021387">
    <property type="protein sequence ID" value="GFY29147.1"/>
    <property type="molecule type" value="Genomic_DNA"/>
</dbReference>
<proteinExistence type="predicted"/>